<gene>
    <name evidence="3" type="ORF">RHSIM_Rhsim04G0153100</name>
</gene>
<dbReference type="EMBL" id="WJXA01000004">
    <property type="protein sequence ID" value="KAF7146294.1"/>
    <property type="molecule type" value="Genomic_DNA"/>
</dbReference>
<evidence type="ECO:0000313" key="3">
    <source>
        <dbReference type="EMBL" id="KAF7146294.1"/>
    </source>
</evidence>
<reference evidence="3" key="1">
    <citation type="submission" date="2019-11" db="EMBL/GenBank/DDBJ databases">
        <authorList>
            <person name="Liu Y."/>
            <person name="Hou J."/>
            <person name="Li T.-Q."/>
            <person name="Guan C.-H."/>
            <person name="Wu X."/>
            <person name="Wu H.-Z."/>
            <person name="Ling F."/>
            <person name="Zhang R."/>
            <person name="Shi X.-G."/>
            <person name="Ren J.-P."/>
            <person name="Chen E.-F."/>
            <person name="Sun J.-M."/>
        </authorList>
    </citation>
    <scope>NUCLEOTIDE SEQUENCE</scope>
    <source>
        <strain evidence="3">Adult_tree_wgs_1</strain>
        <tissue evidence="3">Leaves</tissue>
    </source>
</reference>
<name>A0A834LRL5_RHOSS</name>
<dbReference type="PANTHER" id="PTHR26312">
    <property type="entry name" value="TETRATRICOPEPTIDE REPEAT PROTEIN 5"/>
    <property type="match status" value="1"/>
</dbReference>
<evidence type="ECO:0008006" key="5">
    <source>
        <dbReference type="Google" id="ProtNLM"/>
    </source>
</evidence>
<dbReference type="Gene3D" id="1.25.40.10">
    <property type="entry name" value="Tetratricopeptide repeat domain"/>
    <property type="match status" value="2"/>
</dbReference>
<keyword evidence="1" id="KW-0802">TPR repeat</keyword>
<dbReference type="SMART" id="SM00028">
    <property type="entry name" value="TPR"/>
    <property type="match status" value="3"/>
</dbReference>
<dbReference type="AlphaFoldDB" id="A0A834LRL5"/>
<dbReference type="Proteomes" id="UP000626092">
    <property type="component" value="Unassembled WGS sequence"/>
</dbReference>
<dbReference type="SUPFAM" id="SSF48452">
    <property type="entry name" value="TPR-like"/>
    <property type="match status" value="1"/>
</dbReference>
<dbReference type="PANTHER" id="PTHR26312:SF67">
    <property type="entry name" value="PROTEIN SLOW GREEN 1, CHLOROPLASTIC"/>
    <property type="match status" value="1"/>
</dbReference>
<evidence type="ECO:0000256" key="2">
    <source>
        <dbReference type="SAM" id="MobiDB-lite"/>
    </source>
</evidence>
<proteinExistence type="predicted"/>
<accession>A0A834LRL5</accession>
<dbReference type="OrthoDB" id="66906at2759"/>
<feature type="region of interest" description="Disordered" evidence="2">
    <location>
        <begin position="26"/>
        <end position="45"/>
    </location>
</feature>
<evidence type="ECO:0000256" key="1">
    <source>
        <dbReference type="PROSITE-ProRule" id="PRU00339"/>
    </source>
</evidence>
<protein>
    <recommendedName>
        <fullName evidence="5">Chloroplast lumen common family protein</fullName>
    </recommendedName>
</protein>
<keyword evidence="4" id="KW-1185">Reference proteome</keyword>
<dbReference type="InterPro" id="IPR019734">
    <property type="entry name" value="TPR_rpt"/>
</dbReference>
<dbReference type="PROSITE" id="PS50005">
    <property type="entry name" value="TPR"/>
    <property type="match status" value="1"/>
</dbReference>
<feature type="repeat" description="TPR" evidence="1">
    <location>
        <begin position="144"/>
        <end position="177"/>
    </location>
</feature>
<sequence length="352" mass="40011">MEAVSKIHHRHQPLYHHRPPFSNPISLLFARTPPPPPSSLRSSVRAKPSSSLLAPLLPNPKTHKPYFAETPNPLPFSVFKTITLAAVAATAVFFARFNLQKPLVAAAAFSPLPTVETEAMKEPISDGEKERGLKKYLSSNPDDIKTLRSLMELKIKRGKLKEAISIVEKLISLEPSDIEWALLKSYLHLDNDELEKAKIGFNEILEKDPSLVEAYHGLVMAASQSDSEFESKEIEVRVREVMDLCKRDKKKDKLRDFKLLIAQMRVIEGNYNDALSVYQELVKEEPSDFRPYLCQGIIYTLLKKEDEAEKHFQKYRRLVPNGHPYAQYFNDNMIATKVLAQTMDNERAASKA</sequence>
<dbReference type="GO" id="GO:0009535">
    <property type="term" value="C:chloroplast thylakoid membrane"/>
    <property type="evidence" value="ECO:0007669"/>
    <property type="project" value="TreeGrafter"/>
</dbReference>
<organism evidence="3 4">
    <name type="scientific">Rhododendron simsii</name>
    <name type="common">Sims's rhododendron</name>
    <dbReference type="NCBI Taxonomy" id="118357"/>
    <lineage>
        <taxon>Eukaryota</taxon>
        <taxon>Viridiplantae</taxon>
        <taxon>Streptophyta</taxon>
        <taxon>Embryophyta</taxon>
        <taxon>Tracheophyta</taxon>
        <taxon>Spermatophyta</taxon>
        <taxon>Magnoliopsida</taxon>
        <taxon>eudicotyledons</taxon>
        <taxon>Gunneridae</taxon>
        <taxon>Pentapetalae</taxon>
        <taxon>asterids</taxon>
        <taxon>Ericales</taxon>
        <taxon>Ericaceae</taxon>
        <taxon>Ericoideae</taxon>
        <taxon>Rhodoreae</taxon>
        <taxon>Rhododendron</taxon>
    </lineage>
</organism>
<comment type="caution">
    <text evidence="3">The sequence shown here is derived from an EMBL/GenBank/DDBJ whole genome shotgun (WGS) entry which is preliminary data.</text>
</comment>
<evidence type="ECO:0000313" key="4">
    <source>
        <dbReference type="Proteomes" id="UP000626092"/>
    </source>
</evidence>
<dbReference type="InterPro" id="IPR011990">
    <property type="entry name" value="TPR-like_helical_dom_sf"/>
</dbReference>